<comment type="caution">
    <text evidence="2">The sequence shown here is derived from an EMBL/GenBank/DDBJ whole genome shotgun (WGS) entry which is preliminary data.</text>
</comment>
<dbReference type="EMBL" id="BTGD01000016">
    <property type="protein sequence ID" value="GMM57716.1"/>
    <property type="molecule type" value="Genomic_DNA"/>
</dbReference>
<feature type="domain" description="Zn(2)-C6 fungal-type" evidence="1">
    <location>
        <begin position="21"/>
        <end position="52"/>
    </location>
</feature>
<dbReference type="Proteomes" id="UP001377567">
    <property type="component" value="Unassembled WGS sequence"/>
</dbReference>
<dbReference type="InterPro" id="IPR052693">
    <property type="entry name" value="Yeast_MDR_Regulatory"/>
</dbReference>
<gene>
    <name evidence="2" type="ORF">DAKH74_043320</name>
</gene>
<dbReference type="CDD" id="cd12148">
    <property type="entry name" value="fungal_TF_MHR"/>
    <property type="match status" value="1"/>
</dbReference>
<proteinExistence type="predicted"/>
<name>A0AAV5S3V1_MAUHU</name>
<dbReference type="PANTHER" id="PTHR31405">
    <property type="entry name" value="TRANSCRIPTION FACTOR PDR8-RELATED"/>
    <property type="match status" value="1"/>
</dbReference>
<evidence type="ECO:0000313" key="3">
    <source>
        <dbReference type="Proteomes" id="UP001377567"/>
    </source>
</evidence>
<reference evidence="2 3" key="1">
    <citation type="journal article" date="2023" name="Elife">
        <title>Identification of key yeast species and microbe-microbe interactions impacting larval growth of Drosophila in the wild.</title>
        <authorList>
            <person name="Mure A."/>
            <person name="Sugiura Y."/>
            <person name="Maeda R."/>
            <person name="Honda K."/>
            <person name="Sakurai N."/>
            <person name="Takahashi Y."/>
            <person name="Watada M."/>
            <person name="Katoh T."/>
            <person name="Gotoh A."/>
            <person name="Gotoh Y."/>
            <person name="Taniguchi I."/>
            <person name="Nakamura K."/>
            <person name="Hayashi T."/>
            <person name="Katayama T."/>
            <person name="Uemura T."/>
            <person name="Hattori Y."/>
        </authorList>
    </citation>
    <scope>NUCLEOTIDE SEQUENCE [LARGE SCALE GENOMIC DNA]</scope>
    <source>
        <strain evidence="2 3">KH-74</strain>
    </source>
</reference>
<evidence type="ECO:0000259" key="1">
    <source>
        <dbReference type="PROSITE" id="PS50048"/>
    </source>
</evidence>
<dbReference type="PROSITE" id="PS50048">
    <property type="entry name" value="ZN2_CY6_FUNGAL_2"/>
    <property type="match status" value="1"/>
</dbReference>
<sequence length="661" mass="75415">MAEKGTRNVGVKRSRRRGQLSCTFCKKRKLKCNQTRPVCGQCKKRGLQLCVYPRDTPLPIPSEELYSKFPNLKLAQRVSQLETEARLRELSYSTDTVDSPPRLKRYFDSGTGSIYGPSSLKCISNTKVGSRQDFSMKLSQKVMQKYERTCVSHQYAPVSHIAGYDRGLPKDVEAMLCADVPCVEWIERRVAAFFNSSLYEIIGVIDEKRTLRDLHQMFLIDSNNEDGNKSRGIVGINLEGNNIFSVGIVLMTVLLSPGESDIYPGLQNCIQYITSICLLATRYVERSQFLILAIIGKLCDPSTSCNNYDDTRLLVNHLCNCCVILDLQNVDSIYLEGYSSFERDALKQTFYWTLLLDVRASLKFGAPITITDDNLDVDSIFRDVPSPLNNVNTRRSNLMKRFLKLSRSIISSFNRIGGMRLSQVVTSLDMLSEFMKSNLLPIRFYLEVQEGLLFDMFDFIVLGTVLEISLVLSHTRQLYFNDKSECINKDIVKFASVLGELALNNIIVSHNQDEHSYPKLFQRTDSVTPHLQLSIVVGHEFLIRSLTHLYKYAFDGWWIQTGTSQDMVAVFDSEEIESNVEEMHMLFEGLFHDKYPSLKGHLKHSGIFVSIALLENVFYSSWSIAKKNVHLTSYDESRHVLNDAFENFDSDHILKTVLARF</sequence>
<dbReference type="PROSITE" id="PS00463">
    <property type="entry name" value="ZN2_CY6_FUNGAL_1"/>
    <property type="match status" value="1"/>
</dbReference>
<protein>
    <recommendedName>
        <fullName evidence="1">Zn(2)-C6 fungal-type domain-containing protein</fullName>
    </recommendedName>
</protein>
<dbReference type="SUPFAM" id="SSF57701">
    <property type="entry name" value="Zn2/Cys6 DNA-binding domain"/>
    <property type="match status" value="1"/>
</dbReference>
<accession>A0AAV5S3V1</accession>
<dbReference type="InterPro" id="IPR001138">
    <property type="entry name" value="Zn2Cys6_DnaBD"/>
</dbReference>
<dbReference type="CDD" id="cd00067">
    <property type="entry name" value="GAL4"/>
    <property type="match status" value="1"/>
</dbReference>
<dbReference type="Pfam" id="PF00172">
    <property type="entry name" value="Zn_clus"/>
    <property type="match status" value="1"/>
</dbReference>
<dbReference type="PANTHER" id="PTHR31405:SF8">
    <property type="entry name" value="TRANSCRIPTION FACTOR PDR8-RELATED"/>
    <property type="match status" value="1"/>
</dbReference>
<dbReference type="GO" id="GO:0000981">
    <property type="term" value="F:DNA-binding transcription factor activity, RNA polymerase II-specific"/>
    <property type="evidence" value="ECO:0007669"/>
    <property type="project" value="InterPro"/>
</dbReference>
<dbReference type="AlphaFoldDB" id="A0AAV5S3V1"/>
<organism evidence="2 3">
    <name type="scientific">Maudiozyma humilis</name>
    <name type="common">Sour dough yeast</name>
    <name type="synonym">Kazachstania humilis</name>
    <dbReference type="NCBI Taxonomy" id="51915"/>
    <lineage>
        <taxon>Eukaryota</taxon>
        <taxon>Fungi</taxon>
        <taxon>Dikarya</taxon>
        <taxon>Ascomycota</taxon>
        <taxon>Saccharomycotina</taxon>
        <taxon>Saccharomycetes</taxon>
        <taxon>Saccharomycetales</taxon>
        <taxon>Saccharomycetaceae</taxon>
        <taxon>Maudiozyma</taxon>
    </lineage>
</organism>
<dbReference type="InterPro" id="IPR036864">
    <property type="entry name" value="Zn2-C6_fun-type_DNA-bd_sf"/>
</dbReference>
<dbReference type="SMART" id="SM00066">
    <property type="entry name" value="GAL4"/>
    <property type="match status" value="1"/>
</dbReference>
<dbReference type="GO" id="GO:0008270">
    <property type="term" value="F:zinc ion binding"/>
    <property type="evidence" value="ECO:0007669"/>
    <property type="project" value="InterPro"/>
</dbReference>
<keyword evidence="3" id="KW-1185">Reference proteome</keyword>
<evidence type="ECO:0000313" key="2">
    <source>
        <dbReference type="EMBL" id="GMM57716.1"/>
    </source>
</evidence>
<dbReference type="Gene3D" id="4.10.240.10">
    <property type="entry name" value="Zn(2)-C6 fungal-type DNA-binding domain"/>
    <property type="match status" value="1"/>
</dbReference>